<dbReference type="PROSITE" id="PS50225">
    <property type="entry name" value="SOCS"/>
    <property type="match status" value="1"/>
</dbReference>
<keyword evidence="2" id="KW-0734">Signal transduction inhibitor</keyword>
<dbReference type="InterPro" id="IPR036036">
    <property type="entry name" value="SOCS_box-like_dom_sf"/>
</dbReference>
<dbReference type="SMART" id="SM00252">
    <property type="entry name" value="SH2"/>
    <property type="match status" value="1"/>
</dbReference>
<proteinExistence type="predicted"/>
<dbReference type="AlphaFoldDB" id="A0A1W0X5X0"/>
<evidence type="ECO:0000313" key="9">
    <source>
        <dbReference type="Proteomes" id="UP000192578"/>
    </source>
</evidence>
<dbReference type="InterPro" id="IPR001496">
    <property type="entry name" value="SOCS_box"/>
</dbReference>
<dbReference type="PANTHER" id="PTHR10155">
    <property type="entry name" value="PHOSPHATIDYLINOSITOL 3-KINASE REGULATORY SUBUNIT"/>
    <property type="match status" value="1"/>
</dbReference>
<dbReference type="GO" id="GO:0005942">
    <property type="term" value="C:phosphatidylinositol 3-kinase complex"/>
    <property type="evidence" value="ECO:0007669"/>
    <property type="project" value="TreeGrafter"/>
</dbReference>
<evidence type="ECO:0000256" key="4">
    <source>
        <dbReference type="ARBA" id="ARBA00022999"/>
    </source>
</evidence>
<evidence type="ECO:0000256" key="5">
    <source>
        <dbReference type="PROSITE-ProRule" id="PRU00191"/>
    </source>
</evidence>
<feature type="domain" description="SOCS box" evidence="7">
    <location>
        <begin position="245"/>
        <end position="290"/>
    </location>
</feature>
<dbReference type="GO" id="GO:0046935">
    <property type="term" value="F:1-phosphatidylinositol-3-kinase regulator activity"/>
    <property type="evidence" value="ECO:0007669"/>
    <property type="project" value="TreeGrafter"/>
</dbReference>
<dbReference type="Pfam" id="PF00017">
    <property type="entry name" value="SH2"/>
    <property type="match status" value="1"/>
</dbReference>
<accession>A0A1W0X5X0</accession>
<organism evidence="8 9">
    <name type="scientific">Hypsibius exemplaris</name>
    <name type="common">Freshwater tardigrade</name>
    <dbReference type="NCBI Taxonomy" id="2072580"/>
    <lineage>
        <taxon>Eukaryota</taxon>
        <taxon>Metazoa</taxon>
        <taxon>Ecdysozoa</taxon>
        <taxon>Tardigrada</taxon>
        <taxon>Eutardigrada</taxon>
        <taxon>Parachela</taxon>
        <taxon>Hypsibioidea</taxon>
        <taxon>Hypsibiidae</taxon>
        <taxon>Hypsibius</taxon>
    </lineage>
</organism>
<keyword evidence="9" id="KW-1185">Reference proteome</keyword>
<dbReference type="SMART" id="SM00969">
    <property type="entry name" value="SOCS_box"/>
    <property type="match status" value="1"/>
</dbReference>
<keyword evidence="3" id="KW-0833">Ubl conjugation pathway</keyword>
<dbReference type="Gene3D" id="3.30.505.10">
    <property type="entry name" value="SH2 domain"/>
    <property type="match status" value="1"/>
</dbReference>
<dbReference type="PROSITE" id="PS50001">
    <property type="entry name" value="SH2"/>
    <property type="match status" value="1"/>
</dbReference>
<dbReference type="GO" id="GO:0035556">
    <property type="term" value="P:intracellular signal transduction"/>
    <property type="evidence" value="ECO:0007669"/>
    <property type="project" value="InterPro"/>
</dbReference>
<dbReference type="OrthoDB" id="5979828at2759"/>
<dbReference type="SMART" id="SM00253">
    <property type="entry name" value="SOCS"/>
    <property type="match status" value="1"/>
</dbReference>
<dbReference type="EMBL" id="MTYJ01000015">
    <property type="protein sequence ID" value="OQV22899.1"/>
    <property type="molecule type" value="Genomic_DNA"/>
</dbReference>
<dbReference type="GO" id="GO:0009968">
    <property type="term" value="P:negative regulation of signal transduction"/>
    <property type="evidence" value="ECO:0007669"/>
    <property type="project" value="UniProtKB-KW"/>
</dbReference>
<evidence type="ECO:0000313" key="8">
    <source>
        <dbReference type="EMBL" id="OQV22899.1"/>
    </source>
</evidence>
<dbReference type="Pfam" id="PF07525">
    <property type="entry name" value="SOCS_box"/>
    <property type="match status" value="1"/>
</dbReference>
<dbReference type="SUPFAM" id="SSF158235">
    <property type="entry name" value="SOCS box-like"/>
    <property type="match status" value="1"/>
</dbReference>
<gene>
    <name evidence="8" type="ORF">BV898_03329</name>
</gene>
<dbReference type="Proteomes" id="UP000192578">
    <property type="component" value="Unassembled WGS sequence"/>
</dbReference>
<evidence type="ECO:0000256" key="3">
    <source>
        <dbReference type="ARBA" id="ARBA00022786"/>
    </source>
</evidence>
<dbReference type="Gene3D" id="1.10.750.20">
    <property type="entry name" value="SOCS box"/>
    <property type="match status" value="1"/>
</dbReference>
<reference evidence="9" key="1">
    <citation type="submission" date="2017-01" db="EMBL/GenBank/DDBJ databases">
        <title>Comparative genomics of anhydrobiosis in the tardigrade Hypsibius dujardini.</title>
        <authorList>
            <person name="Yoshida Y."/>
            <person name="Koutsovoulos G."/>
            <person name="Laetsch D."/>
            <person name="Stevens L."/>
            <person name="Kumar S."/>
            <person name="Horikawa D."/>
            <person name="Ishino K."/>
            <person name="Komine S."/>
            <person name="Tomita M."/>
            <person name="Blaxter M."/>
            <person name="Arakawa K."/>
        </authorList>
    </citation>
    <scope>NUCLEOTIDE SEQUENCE [LARGE SCALE GENOMIC DNA]</scope>
    <source>
        <strain evidence="9">Z151</strain>
    </source>
</reference>
<evidence type="ECO:0000256" key="2">
    <source>
        <dbReference type="ARBA" id="ARBA00022700"/>
    </source>
</evidence>
<keyword evidence="4 5" id="KW-0727">SH2 domain</keyword>
<dbReference type="InterPro" id="IPR036860">
    <property type="entry name" value="SH2_dom_sf"/>
</dbReference>
<evidence type="ECO:0000259" key="7">
    <source>
        <dbReference type="PROSITE" id="PS50225"/>
    </source>
</evidence>
<dbReference type="PANTHER" id="PTHR10155:SF5">
    <property type="entry name" value="SUPPRESSOR OF CYTOKINE SIGNALING 7"/>
    <property type="match status" value="1"/>
</dbReference>
<comment type="caution">
    <text evidence="8">The sequence shown here is derived from an EMBL/GenBank/DDBJ whole genome shotgun (WGS) entry which is preliminary data.</text>
</comment>
<evidence type="ECO:0000259" key="6">
    <source>
        <dbReference type="PROSITE" id="PS50001"/>
    </source>
</evidence>
<name>A0A1W0X5X0_HYPEX</name>
<dbReference type="GO" id="GO:0046854">
    <property type="term" value="P:phosphatidylinositol phosphate biosynthetic process"/>
    <property type="evidence" value="ECO:0007669"/>
    <property type="project" value="TreeGrafter"/>
</dbReference>
<feature type="domain" description="SH2" evidence="6">
    <location>
        <begin position="144"/>
        <end position="250"/>
    </location>
</feature>
<dbReference type="InterPro" id="IPR000980">
    <property type="entry name" value="SH2"/>
</dbReference>
<dbReference type="SUPFAM" id="SSF55550">
    <property type="entry name" value="SH2 domain"/>
    <property type="match status" value="1"/>
</dbReference>
<sequence length="311" mass="35165">MSSMSDAVSDAVPTLFPSRIRMRTSDFGLPKCKHFKCAMTGKSFRRAFRKLFRLRKANSESRINIHGVNGSGGNGNAVLGSVIALTDQHRTVERSRSSGPGRGSGARVTNEALVPEFLTSGEYSEKVKEIDTARSIRLAHQALWYWGPINAAVAETILEKEKDGTFLLRDSTDERFLFSLSCKYDGKVGHIRIEHCNGSFMFRKIEHYKCDNIRDFIEQAIEHSQTGSMHFMTRPRPGVDATRILLLYPLSRQQTVQSLQHLARFSILENVANRDAIAQLPIPLALKKYLNKPQYFVELDRRVRSQPDSGY</sequence>
<keyword evidence="1" id="KW-0341">Growth regulation</keyword>
<evidence type="ECO:0000256" key="1">
    <source>
        <dbReference type="ARBA" id="ARBA00022604"/>
    </source>
</evidence>
<protein>
    <submittedName>
        <fullName evidence="8">Suppressor of cytokine signaling 7</fullName>
    </submittedName>
</protein>